<name>A0A1Y2LKH4_EPING</name>
<feature type="region of interest" description="Disordered" evidence="1">
    <location>
        <begin position="18"/>
        <end position="85"/>
    </location>
</feature>
<feature type="compositionally biased region" description="Basic and acidic residues" evidence="1">
    <location>
        <begin position="29"/>
        <end position="51"/>
    </location>
</feature>
<dbReference type="PANTHER" id="PTHR37544:SF3">
    <property type="entry name" value="SPRAY"/>
    <property type="match status" value="1"/>
</dbReference>
<dbReference type="InParanoid" id="A0A1Y2LKH4"/>
<evidence type="ECO:0000313" key="3">
    <source>
        <dbReference type="EMBL" id="OSS44022.1"/>
    </source>
</evidence>
<feature type="transmembrane region" description="Helical" evidence="2">
    <location>
        <begin position="146"/>
        <end position="164"/>
    </location>
</feature>
<feature type="compositionally biased region" description="Basic and acidic residues" evidence="1">
    <location>
        <begin position="75"/>
        <end position="85"/>
    </location>
</feature>
<protein>
    <submittedName>
        <fullName evidence="3">Uncharacterized protein</fullName>
    </submittedName>
</protein>
<feature type="transmembrane region" description="Helical" evidence="2">
    <location>
        <begin position="102"/>
        <end position="126"/>
    </location>
</feature>
<feature type="transmembrane region" description="Helical" evidence="2">
    <location>
        <begin position="784"/>
        <end position="806"/>
    </location>
</feature>
<feature type="transmembrane region" description="Helical" evidence="2">
    <location>
        <begin position="622"/>
        <end position="645"/>
    </location>
</feature>
<keyword evidence="2" id="KW-0812">Transmembrane</keyword>
<dbReference type="Proteomes" id="UP000193240">
    <property type="component" value="Unassembled WGS sequence"/>
</dbReference>
<dbReference type="PANTHER" id="PTHR37544">
    <property type="entry name" value="SPRAY-RELATED"/>
    <property type="match status" value="1"/>
</dbReference>
<feature type="transmembrane region" description="Helical" evidence="2">
    <location>
        <begin position="742"/>
        <end position="764"/>
    </location>
</feature>
<keyword evidence="4" id="KW-1185">Reference proteome</keyword>
<feature type="transmembrane region" description="Helical" evidence="2">
    <location>
        <begin position="855"/>
        <end position="878"/>
    </location>
</feature>
<feature type="transmembrane region" description="Helical" evidence="2">
    <location>
        <begin position="1351"/>
        <end position="1375"/>
    </location>
</feature>
<organism evidence="3 4">
    <name type="scientific">Epicoccum nigrum</name>
    <name type="common">Soil fungus</name>
    <name type="synonym">Epicoccum purpurascens</name>
    <dbReference type="NCBI Taxonomy" id="105696"/>
    <lineage>
        <taxon>Eukaryota</taxon>
        <taxon>Fungi</taxon>
        <taxon>Dikarya</taxon>
        <taxon>Ascomycota</taxon>
        <taxon>Pezizomycotina</taxon>
        <taxon>Dothideomycetes</taxon>
        <taxon>Pleosporomycetidae</taxon>
        <taxon>Pleosporales</taxon>
        <taxon>Pleosporineae</taxon>
        <taxon>Didymellaceae</taxon>
        <taxon>Epicoccum</taxon>
    </lineage>
</organism>
<reference evidence="3 4" key="1">
    <citation type="journal article" date="2017" name="Genome Announc.">
        <title>Genome sequence of the saprophytic ascomycete Epicoccum nigrum ICMP 19927 strain isolated from New Zealand.</title>
        <authorList>
            <person name="Fokin M."/>
            <person name="Fleetwood D."/>
            <person name="Weir B.S."/>
            <person name="Villas-Boas S.G."/>
        </authorList>
    </citation>
    <scope>NUCLEOTIDE SEQUENCE [LARGE SCALE GENOMIC DNA]</scope>
    <source>
        <strain evidence="3 4">ICMP 19927</strain>
    </source>
</reference>
<feature type="transmembrane region" description="Helical" evidence="2">
    <location>
        <begin position="213"/>
        <end position="237"/>
    </location>
</feature>
<evidence type="ECO:0000313" key="4">
    <source>
        <dbReference type="Proteomes" id="UP000193240"/>
    </source>
</evidence>
<dbReference type="Pfam" id="PF11915">
    <property type="entry name" value="DUF3433"/>
    <property type="match status" value="2"/>
</dbReference>
<dbReference type="EMBL" id="KZ107860">
    <property type="protein sequence ID" value="OSS44022.1"/>
    <property type="molecule type" value="Genomic_DNA"/>
</dbReference>
<keyword evidence="2" id="KW-1133">Transmembrane helix</keyword>
<evidence type="ECO:0000256" key="1">
    <source>
        <dbReference type="SAM" id="MobiDB-lite"/>
    </source>
</evidence>
<dbReference type="InterPro" id="IPR021840">
    <property type="entry name" value="DUF3433"/>
</dbReference>
<dbReference type="OMA" id="TIKWIVG"/>
<sequence length="1476" mass="166355">MSHLPTFGRRDSRVHGTWTALPDSSYQPHIDHSTSSHARATPEHHIADHDPTFGATSTDDPRVFDGTTASIRNGENLHTEHHDDVASRQSKGDWRPFTLRPYFLGSMAVISLGLAITLAILCWYSVHNHGLRQDTDTAGLLIMRRYLPTILAVFFTQAMVMISNDIKRTEPFARLARSEQFDVEHTLLYTSKAWWSTFREGCMRKHNLGQVNWILVLSSLATGISILALSTLSSSLLAAEQLALRSNVDMQRFDPFPMILESRRQVYFHTTSGFLFNASTSMWVSDDYVVSPFGTKDLRNHPDFLPEGAWEMETKVLQMESNCSRMHFDKFVTDRRNETREVYDPPGPGFGDNSASDKDFQKSFVNHTQTNVLTGFTLDSDEGCRIKLLAPIRARGAHRIVRNGGLYWTNLSSSYITYDEWGKNRGFPVFSRERNWSPMDLGLTFDFSDTCIGRDLLIVTTPWKANVKKPQEIETEGFQVRAELCTPRYFEAITNVTASVTSDTKRISLDVDGLRADRSEVSNDRLDINKIQEVTFGRGKLDYLHRANTLASGWAYEGVSEALSALYSFSITAMLESNTLAAEAARLGSRFFNELVFSGMTEQQNAALNSFPAQSTKLERRLVVVTETAATLSVLLLLCSCYLLFLCRMGSSRNRPLRLYSDPATTFAAGAYMQRNPSIHQLLDKAQIVSTHNAKSGIAETTEYTGYHSDNTSHVSDKGYTTINKAKEASSKTWKPSVLRSWSMMALIFTLCLIAVAILVLQHFASRQMLWRSAFVYQLDLRVFNARFSPQSILATLLAVGVSMWWDAMDKVLRTVQPYLSMSNSTVDVRHGAGLSYQTSYWFLASFRAAMNSHWLLTLFTLGTTLCQVLIVSMAAIFERGPGITTTVAHINSTFAARQMPITYNHTSNPYYSLGSSAYSYQGVFLQDTMRITTSDWMYSALDQMTLSTQQPDWSQDGWSFTPIDIQELPSVRNYSTTATSQLQDNTSSFLTSTANVTLVTSALRARLQCSKVETENPSWFTTNEIDLFPGENSTEAKDTRDRLNRTGYILPQIVFNSTKHETSIFSRTSTIQCCANQTDPNGRSAVGYWSQMNTTAWWGFEASLGPSAWVDFGPQEWPPNFAVKWIVGNTTISNVTAYTNGAPSEYKIMQFKKVPPMAFLDCKPIIEQANAQVVLAHGQRQILDFKILEEPRALVDPWTAHFRHANESNPKDTIATVSYGSYFLTQLLGASSIAPLEVSTGFYQPFDFENLDDDRFNIRDAEKGYNMDFMSYANLFQANMDPNVLLDTDVLMNYTQRTFQTFFQHFASQTKWLDGKLMAYESTPADESKQIEVTLTQRIETLNMVPSATWLSLAIILILVITLAISIVALKVVYPHDTLRNNIACLADMLALIQGSDGLLWFAERHDIKTLRESGMSTRLGWFKDRNGIVRWGIELVDAPGIEWIEEPRAFEMDRVQQSSSHNLYQSTSEASVIR</sequence>
<evidence type="ECO:0000256" key="2">
    <source>
        <dbReference type="SAM" id="Phobius"/>
    </source>
</evidence>
<gene>
    <name evidence="3" type="ORF">B5807_11334</name>
</gene>
<proteinExistence type="predicted"/>
<accession>A0A1Y2LKH4</accession>
<keyword evidence="2" id="KW-0472">Membrane</keyword>